<keyword evidence="3" id="KW-0732">Signal</keyword>
<dbReference type="EMBL" id="FNQM01000004">
    <property type="protein sequence ID" value="SEA34391.1"/>
    <property type="molecule type" value="Genomic_DNA"/>
</dbReference>
<feature type="region of interest" description="Disordered" evidence="1">
    <location>
        <begin position="91"/>
        <end position="111"/>
    </location>
</feature>
<dbReference type="RefSeq" id="WP_139284021.1">
    <property type="nucleotide sequence ID" value="NZ_FNQM01000004.1"/>
</dbReference>
<evidence type="ECO:0000313" key="5">
    <source>
        <dbReference type="Proteomes" id="UP000198703"/>
    </source>
</evidence>
<evidence type="ECO:0000313" key="4">
    <source>
        <dbReference type="EMBL" id="SEA34391.1"/>
    </source>
</evidence>
<feature type="chain" id="PRO_5011541614" description="VPLPA-CTERM protein sorting domain-containing protein" evidence="3">
    <location>
        <begin position="24"/>
        <end position="239"/>
    </location>
</feature>
<keyword evidence="2" id="KW-1133">Transmembrane helix</keyword>
<accession>A0A1H4AF46</accession>
<keyword evidence="2" id="KW-0472">Membrane</keyword>
<evidence type="ECO:0000256" key="2">
    <source>
        <dbReference type="SAM" id="Phobius"/>
    </source>
</evidence>
<protein>
    <recommendedName>
        <fullName evidence="6">VPLPA-CTERM protein sorting domain-containing protein</fullName>
    </recommendedName>
</protein>
<evidence type="ECO:0000256" key="3">
    <source>
        <dbReference type="SAM" id="SignalP"/>
    </source>
</evidence>
<keyword evidence="5" id="KW-1185">Reference proteome</keyword>
<feature type="signal peptide" evidence="3">
    <location>
        <begin position="1"/>
        <end position="23"/>
    </location>
</feature>
<evidence type="ECO:0000256" key="1">
    <source>
        <dbReference type="SAM" id="MobiDB-lite"/>
    </source>
</evidence>
<organism evidence="4 5">
    <name type="scientific">Rubrimonas cliftonensis</name>
    <dbReference type="NCBI Taxonomy" id="89524"/>
    <lineage>
        <taxon>Bacteria</taxon>
        <taxon>Pseudomonadati</taxon>
        <taxon>Pseudomonadota</taxon>
        <taxon>Alphaproteobacteria</taxon>
        <taxon>Rhodobacterales</taxon>
        <taxon>Paracoccaceae</taxon>
        <taxon>Rubrimonas</taxon>
    </lineage>
</organism>
<proteinExistence type="predicted"/>
<dbReference type="OrthoDB" id="7864696at2"/>
<dbReference type="AlphaFoldDB" id="A0A1H4AF46"/>
<feature type="transmembrane region" description="Helical" evidence="2">
    <location>
        <begin position="214"/>
        <end position="232"/>
    </location>
</feature>
<name>A0A1H4AF46_9RHOB</name>
<keyword evidence="2" id="KW-0812">Transmembrane</keyword>
<reference evidence="4 5" key="1">
    <citation type="submission" date="2016-10" db="EMBL/GenBank/DDBJ databases">
        <authorList>
            <person name="de Groot N.N."/>
        </authorList>
    </citation>
    <scope>NUCLEOTIDE SEQUENCE [LARGE SCALE GENOMIC DNA]</scope>
    <source>
        <strain evidence="4 5">DSM 15345</strain>
    </source>
</reference>
<gene>
    <name evidence="4" type="ORF">SAMN05444370_104194</name>
</gene>
<sequence>MRLSVSFAAAAVAAALLAAPASAVSISISSFSPTGYAGALGGFASVAASEDFEGFARGEQGGPLATSVGAFETLGGTGSGSTVTGTRGNTGTGLYLRDRSTHGRSNTTTGGSNFLDSNDTFGMSWTISGLGLFDSVLFNLSDVGDTGGNLSISAGGTVLDTILKGRSGSLIDTVLISFGGFVGDATITLEKSKLNDGFAIDDVIVGSSVAAVPLPPAALALVAGLGAIFFAARRRRADA</sequence>
<evidence type="ECO:0008006" key="6">
    <source>
        <dbReference type="Google" id="ProtNLM"/>
    </source>
</evidence>
<dbReference type="Proteomes" id="UP000198703">
    <property type="component" value="Unassembled WGS sequence"/>
</dbReference>